<dbReference type="EMBL" id="JRES01000080">
    <property type="protein sequence ID" value="KNC34302.1"/>
    <property type="molecule type" value="Genomic_DNA"/>
</dbReference>
<reference evidence="4 5" key="1">
    <citation type="journal article" date="2015" name="Nat. Commun.">
        <title>Lucilia cuprina genome unlocks parasitic fly biology to underpin future interventions.</title>
        <authorList>
            <person name="Anstead C.A."/>
            <person name="Korhonen P.K."/>
            <person name="Young N.D."/>
            <person name="Hall R.S."/>
            <person name="Jex A.R."/>
            <person name="Murali S.C."/>
            <person name="Hughes D.S."/>
            <person name="Lee S.F."/>
            <person name="Perry T."/>
            <person name="Stroehlein A.J."/>
            <person name="Ansell B.R."/>
            <person name="Breugelmans B."/>
            <person name="Hofmann A."/>
            <person name="Qu J."/>
            <person name="Dugan S."/>
            <person name="Lee S.L."/>
            <person name="Chao H."/>
            <person name="Dinh H."/>
            <person name="Han Y."/>
            <person name="Doddapaneni H.V."/>
            <person name="Worley K.C."/>
            <person name="Muzny D.M."/>
            <person name="Ioannidis P."/>
            <person name="Waterhouse R.M."/>
            <person name="Zdobnov E.M."/>
            <person name="James P.J."/>
            <person name="Bagnall N.H."/>
            <person name="Kotze A.C."/>
            <person name="Gibbs R.A."/>
            <person name="Richards S."/>
            <person name="Batterham P."/>
            <person name="Gasser R.B."/>
        </authorList>
    </citation>
    <scope>NUCLEOTIDE SEQUENCE [LARGE SCALE GENOMIC DNA]</scope>
    <source>
        <strain evidence="4 5">LS</strain>
        <tissue evidence="4">Full body</tissue>
    </source>
</reference>
<dbReference type="PANTHER" id="PTHR43798">
    <property type="entry name" value="MONOACYLGLYCEROL LIPASE"/>
    <property type="match status" value="1"/>
</dbReference>
<dbReference type="PRINTS" id="PR00111">
    <property type="entry name" value="ABHYDROLASE"/>
</dbReference>
<comment type="similarity">
    <text evidence="1">Belongs to the AB hydrolase superfamily.</text>
</comment>
<evidence type="ECO:0000313" key="5">
    <source>
        <dbReference type="Proteomes" id="UP000037069"/>
    </source>
</evidence>
<proteinExistence type="inferred from homology"/>
<evidence type="ECO:0000256" key="1">
    <source>
        <dbReference type="ARBA" id="ARBA00008645"/>
    </source>
</evidence>
<comment type="caution">
    <text evidence="4">The sequence shown here is derived from an EMBL/GenBank/DDBJ whole genome shotgun (WGS) entry which is preliminary data.</text>
</comment>
<dbReference type="AlphaFoldDB" id="A0A0L0CQ36"/>
<feature type="domain" description="AB hydrolase-1" evidence="3">
    <location>
        <begin position="294"/>
        <end position="402"/>
    </location>
</feature>
<feature type="domain" description="AB hydrolase-1" evidence="3">
    <location>
        <begin position="33"/>
        <end position="132"/>
    </location>
</feature>
<dbReference type="InterPro" id="IPR029058">
    <property type="entry name" value="AB_hydrolase_fold"/>
</dbReference>
<accession>A0A0L0CQ36</accession>
<organism evidence="4 5">
    <name type="scientific">Lucilia cuprina</name>
    <name type="common">Green bottle fly</name>
    <name type="synonym">Australian sheep blowfly</name>
    <dbReference type="NCBI Taxonomy" id="7375"/>
    <lineage>
        <taxon>Eukaryota</taxon>
        <taxon>Metazoa</taxon>
        <taxon>Ecdysozoa</taxon>
        <taxon>Arthropoda</taxon>
        <taxon>Hexapoda</taxon>
        <taxon>Insecta</taxon>
        <taxon>Pterygota</taxon>
        <taxon>Neoptera</taxon>
        <taxon>Endopterygota</taxon>
        <taxon>Diptera</taxon>
        <taxon>Brachycera</taxon>
        <taxon>Muscomorpha</taxon>
        <taxon>Oestroidea</taxon>
        <taxon>Calliphoridae</taxon>
        <taxon>Luciliinae</taxon>
        <taxon>Lucilia</taxon>
    </lineage>
</organism>
<dbReference type="OrthoDB" id="190201at2759"/>
<keyword evidence="5" id="KW-1185">Reference proteome</keyword>
<gene>
    <name evidence="4" type="ORF">FF38_05907</name>
</gene>
<name>A0A0L0CQ36_LUCCU</name>
<evidence type="ECO:0000259" key="3">
    <source>
        <dbReference type="Pfam" id="PF00561"/>
    </source>
</evidence>
<dbReference type="GO" id="GO:0016020">
    <property type="term" value="C:membrane"/>
    <property type="evidence" value="ECO:0007669"/>
    <property type="project" value="TreeGrafter"/>
</dbReference>
<evidence type="ECO:0000313" key="4">
    <source>
        <dbReference type="EMBL" id="KNC34302.1"/>
    </source>
</evidence>
<dbReference type="InterPro" id="IPR050266">
    <property type="entry name" value="AB_hydrolase_sf"/>
</dbReference>
<dbReference type="Pfam" id="PF00561">
    <property type="entry name" value="Abhydrolase_1"/>
    <property type="match status" value="2"/>
</dbReference>
<dbReference type="InterPro" id="IPR000073">
    <property type="entry name" value="AB_hydrolase_1"/>
</dbReference>
<protein>
    <submittedName>
        <fullName evidence="4">Putative serine hydrolase</fullName>
    </submittedName>
</protein>
<dbReference type="PANTHER" id="PTHR43798:SF14">
    <property type="entry name" value="SERINE HYDROLASE-LIKE PROTEIN DDB_G0286239"/>
    <property type="match status" value="1"/>
</dbReference>
<dbReference type="SUPFAM" id="SSF53474">
    <property type="entry name" value="alpha/beta-Hydrolases"/>
    <property type="match status" value="2"/>
</dbReference>
<dbReference type="STRING" id="7375.A0A0L0CQ36"/>
<dbReference type="OMA" id="HGIQDNC"/>
<dbReference type="Gene3D" id="3.40.50.1820">
    <property type="entry name" value="alpha/beta hydrolase"/>
    <property type="match status" value="2"/>
</dbReference>
<dbReference type="GO" id="GO:0016787">
    <property type="term" value="F:hydrolase activity"/>
    <property type="evidence" value="ECO:0007669"/>
    <property type="project" value="UniProtKB-KW"/>
</dbReference>
<dbReference type="Proteomes" id="UP000037069">
    <property type="component" value="Unassembled WGS sequence"/>
</dbReference>
<sequence>MQSLEPINYSEISIKVPWGHISGRWYGDQMERPILALHGWLDSCGTFAKLAPLIAPYRSILCIDLPGHGHSSHLPVGMLYHNIEFVRVILRIMQTYKWKTVSLMGHSMGGSVCFHFAAFYPDRVDMVISLDIIKNYYWEPHIYPSVIRHSIEKALVDNERLQRDNPSEPPSYSFAECEQLLYEGSLESVELKNCKYILERNIQRSELYPDKFYFSRDGRLKYLSELNPNWGLSLEMAKRICDHFIPYLVLKGGESRNVSAKATQLDEFMYQELQIPLRSGYIAACWYGNRNERPIVAMHGWQDNAGSFALLAPKLSQHVAILAIDLPGHGRSSHFPTGLIYHTSDYVRVIKEIMTYYKWSKISLIGHSMSCAVIYHFAALFPELVDIIISIDVLHTRYFTLDQQINTLNFCIEKFLIDTERKLKNKIRDDEPPNYTFAELENMIYKASERSVDVDKAKYILERNITLSKKDSNKYYLSRDGGIKYLLETYTEPKLTELMAKRMFNIKWLVLKAEHSYHLNEEQATTKRILEILKENNPNFFFNKIPGVKHHCHLTDVEKIEAYIVPFLKKYRPVEYLNYGEISKL</sequence>
<evidence type="ECO:0000256" key="2">
    <source>
        <dbReference type="ARBA" id="ARBA00022801"/>
    </source>
</evidence>
<keyword evidence="2 4" id="KW-0378">Hydrolase</keyword>